<organism evidence="3 4">
    <name type="scientific">Nonomuraea indica</name>
    <dbReference type="NCBI Taxonomy" id="1581193"/>
    <lineage>
        <taxon>Bacteria</taxon>
        <taxon>Bacillati</taxon>
        <taxon>Actinomycetota</taxon>
        <taxon>Actinomycetes</taxon>
        <taxon>Streptosporangiales</taxon>
        <taxon>Streptosporangiaceae</taxon>
        <taxon>Nonomuraea</taxon>
    </lineage>
</organism>
<keyword evidence="2" id="KW-1133">Transmembrane helix</keyword>
<feature type="region of interest" description="Disordered" evidence="1">
    <location>
        <begin position="1"/>
        <end position="158"/>
    </location>
</feature>
<dbReference type="Pfam" id="PF12277">
    <property type="entry name" value="DUF3618"/>
    <property type="match status" value="1"/>
</dbReference>
<dbReference type="RefSeq" id="WP_397019443.1">
    <property type="nucleotide sequence ID" value="NZ_JBITMB010000002.1"/>
</dbReference>
<dbReference type="InterPro" id="IPR022062">
    <property type="entry name" value="DUF3618"/>
</dbReference>
<accession>A0ABW7ZZR0</accession>
<evidence type="ECO:0000256" key="1">
    <source>
        <dbReference type="SAM" id="MobiDB-lite"/>
    </source>
</evidence>
<proteinExistence type="predicted"/>
<feature type="compositionally biased region" description="Basic and acidic residues" evidence="1">
    <location>
        <begin position="40"/>
        <end position="58"/>
    </location>
</feature>
<evidence type="ECO:0000313" key="4">
    <source>
        <dbReference type="Proteomes" id="UP001612928"/>
    </source>
</evidence>
<keyword evidence="2" id="KW-0472">Membrane</keyword>
<feature type="transmembrane region" description="Helical" evidence="2">
    <location>
        <begin position="251"/>
        <end position="269"/>
    </location>
</feature>
<feature type="compositionally biased region" description="Polar residues" evidence="1">
    <location>
        <begin position="82"/>
        <end position="93"/>
    </location>
</feature>
<keyword evidence="2" id="KW-0812">Transmembrane</keyword>
<name>A0ABW7ZZR0_9ACTN</name>
<protein>
    <submittedName>
        <fullName evidence="3">DUF3618 domain-containing protein</fullName>
    </submittedName>
</protein>
<dbReference type="Gene3D" id="1.20.120.20">
    <property type="entry name" value="Apolipoprotein"/>
    <property type="match status" value="1"/>
</dbReference>
<feature type="compositionally biased region" description="Basic and acidic residues" evidence="1">
    <location>
        <begin position="65"/>
        <end position="81"/>
    </location>
</feature>
<sequence length="283" mass="30047">MSETDPGYSRQHAGQVGAHRSTVGAPTDHESINVPQTRPGAEENARRAEAAREEHEVFDPEPPLPDERTALIEDREGEARSQARTGDTPTGRTHTNKSHTGRTRTDDTPAGGPRTGGARSGNPGPGRDRQAAPSRRADPHTDDEEEHVRNRIQETRADMGDTVAALAHKADMKARASEAAEAAKGKAAEVAGTVKGRTAEVAGTVKGKTAEVAGTAKGKASEVAGMVREATPEQVKDAAGKVTTQARRRPVLLVAAAGAIGVLVVRRMRARRPVGRTRRFRGR</sequence>
<evidence type="ECO:0000313" key="3">
    <source>
        <dbReference type="EMBL" id="MFI7439780.1"/>
    </source>
</evidence>
<reference evidence="3 4" key="1">
    <citation type="submission" date="2024-10" db="EMBL/GenBank/DDBJ databases">
        <title>The Natural Products Discovery Center: Release of the First 8490 Sequenced Strains for Exploring Actinobacteria Biosynthetic Diversity.</title>
        <authorList>
            <person name="Kalkreuter E."/>
            <person name="Kautsar S.A."/>
            <person name="Yang D."/>
            <person name="Bader C.D."/>
            <person name="Teijaro C.N."/>
            <person name="Fluegel L."/>
            <person name="Davis C.M."/>
            <person name="Simpson J.R."/>
            <person name="Lauterbach L."/>
            <person name="Steele A.D."/>
            <person name="Gui C."/>
            <person name="Meng S."/>
            <person name="Li G."/>
            <person name="Viehrig K."/>
            <person name="Ye F."/>
            <person name="Su P."/>
            <person name="Kiefer A.F."/>
            <person name="Nichols A."/>
            <person name="Cepeda A.J."/>
            <person name="Yan W."/>
            <person name="Fan B."/>
            <person name="Jiang Y."/>
            <person name="Adhikari A."/>
            <person name="Zheng C.-J."/>
            <person name="Schuster L."/>
            <person name="Cowan T.M."/>
            <person name="Smanski M.J."/>
            <person name="Chevrette M.G."/>
            <person name="De Carvalho L.P.S."/>
            <person name="Shen B."/>
        </authorList>
    </citation>
    <scope>NUCLEOTIDE SEQUENCE [LARGE SCALE GENOMIC DNA]</scope>
    <source>
        <strain evidence="3 4">NPDC049503</strain>
    </source>
</reference>
<gene>
    <name evidence="3" type="ORF">ACIBP5_07470</name>
</gene>
<dbReference type="Proteomes" id="UP001612928">
    <property type="component" value="Unassembled WGS sequence"/>
</dbReference>
<evidence type="ECO:0000256" key="2">
    <source>
        <dbReference type="SAM" id="Phobius"/>
    </source>
</evidence>
<keyword evidence="4" id="KW-1185">Reference proteome</keyword>
<comment type="caution">
    <text evidence="3">The sequence shown here is derived from an EMBL/GenBank/DDBJ whole genome shotgun (WGS) entry which is preliminary data.</text>
</comment>
<feature type="compositionally biased region" description="Basic and acidic residues" evidence="1">
    <location>
        <begin position="126"/>
        <end position="158"/>
    </location>
</feature>
<dbReference type="EMBL" id="JBITMB010000002">
    <property type="protein sequence ID" value="MFI7439780.1"/>
    <property type="molecule type" value="Genomic_DNA"/>
</dbReference>